<evidence type="ECO:0000256" key="1">
    <source>
        <dbReference type="ARBA" id="ARBA00009437"/>
    </source>
</evidence>
<keyword evidence="3" id="KW-0238">DNA-binding</keyword>
<proteinExistence type="inferred from homology"/>
<gene>
    <name evidence="6" type="ORF">SAMN05421812_11617</name>
</gene>
<dbReference type="PANTHER" id="PTHR30346">
    <property type="entry name" value="TRANSCRIPTIONAL DUAL REGULATOR HCAR-RELATED"/>
    <property type="match status" value="1"/>
</dbReference>
<dbReference type="Proteomes" id="UP000198362">
    <property type="component" value="Unassembled WGS sequence"/>
</dbReference>
<keyword evidence="2" id="KW-0805">Transcription regulation</keyword>
<evidence type="ECO:0000256" key="2">
    <source>
        <dbReference type="ARBA" id="ARBA00023015"/>
    </source>
</evidence>
<dbReference type="InterPro" id="IPR036390">
    <property type="entry name" value="WH_DNA-bd_sf"/>
</dbReference>
<dbReference type="AlphaFoldDB" id="A0A239PB47"/>
<protein>
    <submittedName>
        <fullName evidence="6">LysR substrate binding domain-containing protein</fullName>
    </submittedName>
</protein>
<feature type="domain" description="HTH lysR-type" evidence="5">
    <location>
        <begin position="16"/>
        <end position="73"/>
    </location>
</feature>
<dbReference type="InterPro" id="IPR005119">
    <property type="entry name" value="LysR_subst-bd"/>
</dbReference>
<dbReference type="GO" id="GO:0003700">
    <property type="term" value="F:DNA-binding transcription factor activity"/>
    <property type="evidence" value="ECO:0007669"/>
    <property type="project" value="InterPro"/>
</dbReference>
<dbReference type="Gene3D" id="3.40.190.10">
    <property type="entry name" value="Periplasmic binding protein-like II"/>
    <property type="match status" value="2"/>
</dbReference>
<dbReference type="FunFam" id="1.10.10.10:FF:000001">
    <property type="entry name" value="LysR family transcriptional regulator"/>
    <property type="match status" value="1"/>
</dbReference>
<dbReference type="InterPro" id="IPR000847">
    <property type="entry name" value="LysR_HTH_N"/>
</dbReference>
<sequence>MTRSESIITVESMDRLETRELGYFVAVAQELHFGHAAERLGISPPPLSRAITRLERRVGAPLFDRTSRSVALTAAGEAFLAESLKALDAVDNAVVQARRAHRSGRLRIATHPGTGSGLLRELITRTTPDHPVDLVFTRDQAAVLRARDADIGLLCATTDLHGLDSVEVGVERPFALLPSGHRLADRPAVELSELDKEPNYQAEAPVTALDELVDLVSLDQLVVVVGESAARRAGDGVIAVPVADLPDTVLLLAWPSGPPSPQASALLRAARSGPAVIHADLGVMSVSES</sequence>
<dbReference type="EMBL" id="FZPH01000016">
    <property type="protein sequence ID" value="SNT63894.1"/>
    <property type="molecule type" value="Genomic_DNA"/>
</dbReference>
<dbReference type="InterPro" id="IPR036388">
    <property type="entry name" value="WH-like_DNA-bd_sf"/>
</dbReference>
<accession>A0A239PB47</accession>
<dbReference type="PRINTS" id="PR00039">
    <property type="entry name" value="HTHLYSR"/>
</dbReference>
<evidence type="ECO:0000259" key="5">
    <source>
        <dbReference type="PROSITE" id="PS50931"/>
    </source>
</evidence>
<keyword evidence="7" id="KW-1185">Reference proteome</keyword>
<dbReference type="PANTHER" id="PTHR30346:SF0">
    <property type="entry name" value="HCA OPERON TRANSCRIPTIONAL ACTIVATOR HCAR"/>
    <property type="match status" value="1"/>
</dbReference>
<evidence type="ECO:0000256" key="4">
    <source>
        <dbReference type="ARBA" id="ARBA00023163"/>
    </source>
</evidence>
<evidence type="ECO:0000256" key="3">
    <source>
        <dbReference type="ARBA" id="ARBA00023125"/>
    </source>
</evidence>
<evidence type="ECO:0000313" key="6">
    <source>
        <dbReference type="EMBL" id="SNT63894.1"/>
    </source>
</evidence>
<reference evidence="6 7" key="1">
    <citation type="submission" date="2017-06" db="EMBL/GenBank/DDBJ databases">
        <authorList>
            <person name="Kim H.J."/>
            <person name="Triplett B.A."/>
        </authorList>
    </citation>
    <scope>NUCLEOTIDE SEQUENCE [LARGE SCALE GENOMIC DNA]</scope>
    <source>
        <strain evidence="6 7">CGMCC 4.5593</strain>
    </source>
</reference>
<dbReference type="GO" id="GO:0003677">
    <property type="term" value="F:DNA binding"/>
    <property type="evidence" value="ECO:0007669"/>
    <property type="project" value="UniProtKB-KW"/>
</dbReference>
<evidence type="ECO:0000313" key="7">
    <source>
        <dbReference type="Proteomes" id="UP000198362"/>
    </source>
</evidence>
<dbReference type="SUPFAM" id="SSF46785">
    <property type="entry name" value="Winged helix' DNA-binding domain"/>
    <property type="match status" value="1"/>
</dbReference>
<dbReference type="OrthoDB" id="79118at2"/>
<organism evidence="6 7">
    <name type="scientific">Asanoa hainanensis</name>
    <dbReference type="NCBI Taxonomy" id="560556"/>
    <lineage>
        <taxon>Bacteria</taxon>
        <taxon>Bacillati</taxon>
        <taxon>Actinomycetota</taxon>
        <taxon>Actinomycetes</taxon>
        <taxon>Micromonosporales</taxon>
        <taxon>Micromonosporaceae</taxon>
        <taxon>Asanoa</taxon>
    </lineage>
</organism>
<name>A0A239PB47_9ACTN</name>
<comment type="similarity">
    <text evidence="1">Belongs to the LysR transcriptional regulatory family.</text>
</comment>
<dbReference type="Pfam" id="PF00126">
    <property type="entry name" value="HTH_1"/>
    <property type="match status" value="1"/>
</dbReference>
<dbReference type="GO" id="GO:0032993">
    <property type="term" value="C:protein-DNA complex"/>
    <property type="evidence" value="ECO:0007669"/>
    <property type="project" value="TreeGrafter"/>
</dbReference>
<dbReference type="PROSITE" id="PS50931">
    <property type="entry name" value="HTH_LYSR"/>
    <property type="match status" value="1"/>
</dbReference>
<dbReference type="Pfam" id="PF03466">
    <property type="entry name" value="LysR_substrate"/>
    <property type="match status" value="1"/>
</dbReference>
<keyword evidence="4" id="KW-0804">Transcription</keyword>
<dbReference type="SUPFAM" id="SSF53850">
    <property type="entry name" value="Periplasmic binding protein-like II"/>
    <property type="match status" value="1"/>
</dbReference>
<dbReference type="Gene3D" id="1.10.10.10">
    <property type="entry name" value="Winged helix-like DNA-binding domain superfamily/Winged helix DNA-binding domain"/>
    <property type="match status" value="1"/>
</dbReference>